<dbReference type="RefSeq" id="WP_008065208.1">
    <property type="nucleotide sequence ID" value="NZ_AQWK01000001.1"/>
</dbReference>
<protein>
    <submittedName>
        <fullName evidence="1">Gamma-glutamyl-gamma-aminobutyrate hydrolase</fullName>
    </submittedName>
</protein>
<comment type="caution">
    <text evidence="1">The sequence shown here is derived from an EMBL/GenBank/DDBJ whole genome shotgun (WGS) entry which is preliminary data.</text>
</comment>
<dbReference type="EMBL" id="AEWJ01000037">
    <property type="protein sequence ID" value="EGD59283.1"/>
    <property type="molecule type" value="Genomic_DNA"/>
</dbReference>
<dbReference type="PROSITE" id="PS51273">
    <property type="entry name" value="GATASE_TYPE_1"/>
    <property type="match status" value="1"/>
</dbReference>
<dbReference type="OrthoDB" id="9813383at2"/>
<evidence type="ECO:0000313" key="2">
    <source>
        <dbReference type="Proteomes" id="UP000004728"/>
    </source>
</evidence>
<dbReference type="Gene3D" id="3.40.50.880">
    <property type="match status" value="1"/>
</dbReference>
<dbReference type="GO" id="GO:0005829">
    <property type="term" value="C:cytosol"/>
    <property type="evidence" value="ECO:0007669"/>
    <property type="project" value="TreeGrafter"/>
</dbReference>
<dbReference type="Pfam" id="PF07722">
    <property type="entry name" value="Peptidase_C26"/>
    <property type="match status" value="1"/>
</dbReference>
<keyword evidence="2" id="KW-1185">Reference proteome</keyword>
<dbReference type="GO" id="GO:0033969">
    <property type="term" value="F:gamma-glutamyl-gamma-aminobutyrate hydrolase activity"/>
    <property type="evidence" value="ECO:0007669"/>
    <property type="project" value="TreeGrafter"/>
</dbReference>
<dbReference type="STRING" id="983920.Y88_1345"/>
<dbReference type="Proteomes" id="UP000004728">
    <property type="component" value="Unassembled WGS sequence"/>
</dbReference>
<dbReference type="AlphaFoldDB" id="F1Z7U2"/>
<gene>
    <name evidence="1" type="ORF">Y88_1345</name>
</gene>
<dbReference type="HOGENOM" id="CLU_030756_0_0_5"/>
<dbReference type="FunCoup" id="F1Z7U2">
    <property type="interactions" value="79"/>
</dbReference>
<organism evidence="1 2">
    <name type="scientific">Novosphingobium nitrogenifigens DSM 19370</name>
    <dbReference type="NCBI Taxonomy" id="983920"/>
    <lineage>
        <taxon>Bacteria</taxon>
        <taxon>Pseudomonadati</taxon>
        <taxon>Pseudomonadota</taxon>
        <taxon>Alphaproteobacteria</taxon>
        <taxon>Sphingomonadales</taxon>
        <taxon>Sphingomonadaceae</taxon>
        <taxon>Novosphingobium</taxon>
    </lineage>
</organism>
<keyword evidence="1" id="KW-0378">Hydrolase</keyword>
<dbReference type="InterPro" id="IPR044668">
    <property type="entry name" value="PuuD-like"/>
</dbReference>
<dbReference type="InterPro" id="IPR011697">
    <property type="entry name" value="Peptidase_C26"/>
</dbReference>
<dbReference type="SUPFAM" id="SSF52317">
    <property type="entry name" value="Class I glutamine amidotransferase-like"/>
    <property type="match status" value="1"/>
</dbReference>
<sequence length="249" mass="26328">MSRPLLGIVACTREADGETIHRVIDRYLRAPATWSGVDVVLVPALGALADQRNLAARLDGLLLTGSTSNLEPWRYGASGNNGPFDPARDATSLTLANVMLDAGKPVFGICRGFQELNVVFGGTLQHLPADQQVAHHAPAGVSTEEMFAHSHPVTPVPGGMIASALGERPLTVNSVHFQAVDRLGNGLAAEAHAPDGLVEAFSATMGKARLLAAQWHPEWDADRNRASRWFFTALGEAMGANPLQSADAA</sequence>
<dbReference type="GO" id="GO:0006598">
    <property type="term" value="P:polyamine catabolic process"/>
    <property type="evidence" value="ECO:0007669"/>
    <property type="project" value="TreeGrafter"/>
</dbReference>
<evidence type="ECO:0000313" key="1">
    <source>
        <dbReference type="EMBL" id="EGD59283.1"/>
    </source>
</evidence>
<dbReference type="PANTHER" id="PTHR43235:SF1">
    <property type="entry name" value="GLUTAMINE AMIDOTRANSFERASE PB2B2.05-RELATED"/>
    <property type="match status" value="1"/>
</dbReference>
<name>F1Z7U2_9SPHN</name>
<accession>F1Z7U2</accession>
<reference evidence="1 2" key="1">
    <citation type="journal article" date="2012" name="J. Bacteriol.">
        <title>Draft Genome Sequence of Novosphingobium nitrogenifigens Y88T.</title>
        <authorList>
            <person name="Strabala T.J."/>
            <person name="Macdonald L."/>
            <person name="Liu V."/>
            <person name="Smit A.M."/>
        </authorList>
    </citation>
    <scope>NUCLEOTIDE SEQUENCE [LARGE SCALE GENOMIC DNA]</scope>
    <source>
        <strain evidence="1 2">DSM 19370</strain>
    </source>
</reference>
<dbReference type="PANTHER" id="PTHR43235">
    <property type="entry name" value="GLUTAMINE AMIDOTRANSFERASE PB2B2.05-RELATED"/>
    <property type="match status" value="1"/>
</dbReference>
<dbReference type="InterPro" id="IPR029062">
    <property type="entry name" value="Class_I_gatase-like"/>
</dbReference>
<dbReference type="InParanoid" id="F1Z7U2"/>
<dbReference type="CDD" id="cd01745">
    <property type="entry name" value="GATase1_2"/>
    <property type="match status" value="1"/>
</dbReference>
<dbReference type="eggNOG" id="COG2071">
    <property type="taxonomic scope" value="Bacteria"/>
</dbReference>
<proteinExistence type="predicted"/>